<reference evidence="4 5" key="1">
    <citation type="journal article" date="2007" name="Science">
        <title>Sea anemone genome reveals ancestral eumetazoan gene repertoire and genomic organization.</title>
        <authorList>
            <person name="Putnam N.H."/>
            <person name="Srivastava M."/>
            <person name="Hellsten U."/>
            <person name="Dirks B."/>
            <person name="Chapman J."/>
            <person name="Salamov A."/>
            <person name="Terry A."/>
            <person name="Shapiro H."/>
            <person name="Lindquist E."/>
            <person name="Kapitonov V.V."/>
            <person name="Jurka J."/>
            <person name="Genikhovich G."/>
            <person name="Grigoriev I.V."/>
            <person name="Lucas S.M."/>
            <person name="Steele R.E."/>
            <person name="Finnerty J.R."/>
            <person name="Technau U."/>
            <person name="Martindale M.Q."/>
            <person name="Rokhsar D.S."/>
        </authorList>
    </citation>
    <scope>NUCLEOTIDE SEQUENCE [LARGE SCALE GENOMIC DNA]</scope>
    <source>
        <strain evidence="5">CH2 X CH6</strain>
    </source>
</reference>
<dbReference type="GO" id="GO:0004500">
    <property type="term" value="F:dopamine beta-monooxygenase activity"/>
    <property type="evidence" value="ECO:0007669"/>
    <property type="project" value="InterPro"/>
</dbReference>
<feature type="chain" id="PRO_5002714491" description="DOMON domain-containing protein" evidence="2">
    <location>
        <begin position="24"/>
        <end position="256"/>
    </location>
</feature>
<organism evidence="4 5">
    <name type="scientific">Nematostella vectensis</name>
    <name type="common">Starlet sea anemone</name>
    <dbReference type="NCBI Taxonomy" id="45351"/>
    <lineage>
        <taxon>Eukaryota</taxon>
        <taxon>Metazoa</taxon>
        <taxon>Cnidaria</taxon>
        <taxon>Anthozoa</taxon>
        <taxon>Hexacorallia</taxon>
        <taxon>Actiniaria</taxon>
        <taxon>Edwardsiidae</taxon>
        <taxon>Nematostella</taxon>
    </lineage>
</organism>
<sequence length="256" mass="28185">MSAVQTFLSLFGALAAVFPITSAMSYPHKLDMHDRFSVHWFYNATESKFYFKVVANTTGWAGFAMTTNYQSPDMINYDIALGGMRGNTSYLNDYWSPKIQKPELDTKQDLTLISAAESGGITTLEFSRLADTGDTDHDVQIKNNTAIYMAWAVGQEDATDSTTFLKHADKAGGGRGHWKVAYNMMTGQVIPETTTAPTIKAAAADMRAPAILMAVTAVLQMLIRNAKTIEIRTPYSKNKVTRGSREQSLEASMGKH</sequence>
<evidence type="ECO:0000256" key="1">
    <source>
        <dbReference type="SAM" id="MobiDB-lite"/>
    </source>
</evidence>
<evidence type="ECO:0000259" key="3">
    <source>
        <dbReference type="PROSITE" id="PS50836"/>
    </source>
</evidence>
<dbReference type="OMA" id="DMINYDI"/>
<evidence type="ECO:0000256" key="2">
    <source>
        <dbReference type="SAM" id="SignalP"/>
    </source>
</evidence>
<evidence type="ECO:0000313" key="5">
    <source>
        <dbReference type="Proteomes" id="UP000001593"/>
    </source>
</evidence>
<protein>
    <recommendedName>
        <fullName evidence="3">DOMON domain-containing protein</fullName>
    </recommendedName>
</protein>
<dbReference type="Proteomes" id="UP000001593">
    <property type="component" value="Unassembled WGS sequence"/>
</dbReference>
<dbReference type="PANTHER" id="PTHR10157:SF23">
    <property type="entry name" value="MOXD1 HOMOLOG 1"/>
    <property type="match status" value="1"/>
</dbReference>
<dbReference type="HOGENOM" id="CLU_095105_0_0_1"/>
<dbReference type="InterPro" id="IPR000945">
    <property type="entry name" value="DBH-like"/>
</dbReference>
<dbReference type="SMART" id="SM00664">
    <property type="entry name" value="DoH"/>
    <property type="match status" value="1"/>
</dbReference>
<feature type="domain" description="DOMON" evidence="3">
    <location>
        <begin position="34"/>
        <end position="154"/>
    </location>
</feature>
<gene>
    <name evidence="4" type="ORF">NEMVEDRAFT_v1g245974</name>
</gene>
<dbReference type="EMBL" id="DS469694">
    <property type="protein sequence ID" value="EDO35575.1"/>
    <property type="molecule type" value="Genomic_DNA"/>
</dbReference>
<keyword evidence="2" id="KW-0732">Signal</keyword>
<dbReference type="PANTHER" id="PTHR10157">
    <property type="entry name" value="DOPAMINE BETA HYDROXYLASE RELATED"/>
    <property type="match status" value="1"/>
</dbReference>
<dbReference type="CDD" id="cd09631">
    <property type="entry name" value="DOMON_DOH"/>
    <property type="match status" value="1"/>
</dbReference>
<dbReference type="Pfam" id="PF03351">
    <property type="entry name" value="DOMON"/>
    <property type="match status" value="1"/>
</dbReference>
<name>A7SL36_NEMVE</name>
<keyword evidence="5" id="KW-1185">Reference proteome</keyword>
<feature type="signal peptide" evidence="2">
    <location>
        <begin position="1"/>
        <end position="23"/>
    </location>
</feature>
<dbReference type="InParanoid" id="A7SL36"/>
<accession>A7SL36</accession>
<dbReference type="AlphaFoldDB" id="A7SL36"/>
<feature type="region of interest" description="Disordered" evidence="1">
    <location>
        <begin position="237"/>
        <end position="256"/>
    </location>
</feature>
<proteinExistence type="predicted"/>
<dbReference type="PhylomeDB" id="A7SL36"/>
<dbReference type="InterPro" id="IPR005018">
    <property type="entry name" value="DOMON_domain"/>
</dbReference>
<dbReference type="PROSITE" id="PS50836">
    <property type="entry name" value="DOMON"/>
    <property type="match status" value="1"/>
</dbReference>
<dbReference type="InterPro" id="IPR045266">
    <property type="entry name" value="DOH_DOMON"/>
</dbReference>
<evidence type="ECO:0000313" key="4">
    <source>
        <dbReference type="EMBL" id="EDO35575.1"/>
    </source>
</evidence>